<evidence type="ECO:0000256" key="1">
    <source>
        <dbReference type="SAM" id="Phobius"/>
    </source>
</evidence>
<name>A0A1H9Y0E5_9FIRM</name>
<dbReference type="RefSeq" id="WP_091347613.1">
    <property type="nucleotide sequence ID" value="NZ_FOIF01000001.1"/>
</dbReference>
<accession>A0A1H9Y0E5</accession>
<feature type="transmembrane region" description="Helical" evidence="1">
    <location>
        <begin position="193"/>
        <end position="212"/>
    </location>
</feature>
<evidence type="ECO:0000313" key="3">
    <source>
        <dbReference type="Proteomes" id="UP000243819"/>
    </source>
</evidence>
<dbReference type="AlphaFoldDB" id="A0A1H9Y0E5"/>
<dbReference type="Pfam" id="PF11167">
    <property type="entry name" value="DUF2953"/>
    <property type="match status" value="1"/>
</dbReference>
<evidence type="ECO:0008006" key="4">
    <source>
        <dbReference type="Google" id="ProtNLM"/>
    </source>
</evidence>
<feature type="transmembrane region" description="Helical" evidence="1">
    <location>
        <begin position="6"/>
        <end position="26"/>
    </location>
</feature>
<reference evidence="3" key="1">
    <citation type="submission" date="2016-10" db="EMBL/GenBank/DDBJ databases">
        <authorList>
            <person name="Varghese N."/>
            <person name="Submissions S."/>
        </authorList>
    </citation>
    <scope>NUCLEOTIDE SEQUENCE [LARGE SCALE GENOMIC DNA]</scope>
    <source>
        <strain evidence="3">DSM 13577</strain>
    </source>
</reference>
<organism evidence="2 3">
    <name type="scientific">Anaerobranca gottschalkii DSM 13577</name>
    <dbReference type="NCBI Taxonomy" id="1120990"/>
    <lineage>
        <taxon>Bacteria</taxon>
        <taxon>Bacillati</taxon>
        <taxon>Bacillota</taxon>
        <taxon>Clostridia</taxon>
        <taxon>Eubacteriales</taxon>
        <taxon>Proteinivoracaceae</taxon>
        <taxon>Anaerobranca</taxon>
    </lineage>
</organism>
<keyword evidence="1" id="KW-1133">Transmembrane helix</keyword>
<keyword evidence="3" id="KW-1185">Reference proteome</keyword>
<evidence type="ECO:0000313" key="2">
    <source>
        <dbReference type="EMBL" id="SES62226.1"/>
    </source>
</evidence>
<dbReference type="OrthoDB" id="1953500at2"/>
<dbReference type="STRING" id="1120990.SAMN03080614_100127"/>
<feature type="transmembrane region" description="Helical" evidence="1">
    <location>
        <begin position="137"/>
        <end position="158"/>
    </location>
</feature>
<keyword evidence="1" id="KW-0812">Transmembrane</keyword>
<gene>
    <name evidence="2" type="ORF">SAMN03080614_100127</name>
</gene>
<dbReference type="EMBL" id="FOIF01000001">
    <property type="protein sequence ID" value="SES62226.1"/>
    <property type="molecule type" value="Genomic_DNA"/>
</dbReference>
<sequence>MSLYWLFFLLPLILLIILLSPLEINIQGKKRGKDDRLDIGIHFLWGLIHFDLDIPKIHTKRNVLKIEGEVERDKGKPFIDKEKNFILSFSEFLSFLNYIIEKKKEISKLLTKVTKITKRGLKLTKFDLELEYGVEDAALTGVLYGFIWQGISVLIFLLNKTVKINCQPNIKIYPDFNRNLFKTELNCIFRTRVGYIIITSMFFLTMVLKYKISKGLGGGKSVRTSNSRINENGNGKY</sequence>
<proteinExistence type="predicted"/>
<protein>
    <recommendedName>
        <fullName evidence="4">DUF2953 domain-containing protein</fullName>
    </recommendedName>
</protein>
<keyword evidence="1" id="KW-0472">Membrane</keyword>
<dbReference type="Proteomes" id="UP000243819">
    <property type="component" value="Unassembled WGS sequence"/>
</dbReference>
<feature type="transmembrane region" description="Helical" evidence="1">
    <location>
        <begin position="84"/>
        <end position="100"/>
    </location>
</feature>
<dbReference type="InterPro" id="IPR021338">
    <property type="entry name" value="DUF2953"/>
</dbReference>